<dbReference type="InterPro" id="IPR048285">
    <property type="entry name" value="Integrin_alpha_Ig-like_2"/>
</dbReference>
<dbReference type="OrthoDB" id="5317514at2759"/>
<dbReference type="GO" id="GO:0009897">
    <property type="term" value="C:external side of plasma membrane"/>
    <property type="evidence" value="ECO:0007669"/>
    <property type="project" value="TreeGrafter"/>
</dbReference>
<dbReference type="SMART" id="SM00191">
    <property type="entry name" value="Int_alpha"/>
    <property type="match status" value="5"/>
</dbReference>
<evidence type="ECO:0000256" key="6">
    <source>
        <dbReference type="ARBA" id="ARBA00022889"/>
    </source>
</evidence>
<evidence type="ECO:0000256" key="1">
    <source>
        <dbReference type="ARBA" id="ARBA00004479"/>
    </source>
</evidence>
<feature type="repeat" description="FG-GAP" evidence="12">
    <location>
        <begin position="424"/>
        <end position="487"/>
    </location>
</feature>
<dbReference type="Gene3D" id="2.60.40.1460">
    <property type="entry name" value="Integrin domains. Chain A, domain 2"/>
    <property type="match status" value="1"/>
</dbReference>
<dbReference type="InterPro" id="IPR013517">
    <property type="entry name" value="FG-GAP"/>
</dbReference>
<protein>
    <submittedName>
        <fullName evidence="17">Integrin alpha-PS1</fullName>
    </submittedName>
</protein>
<dbReference type="GO" id="GO:0007160">
    <property type="term" value="P:cell-matrix adhesion"/>
    <property type="evidence" value="ECO:0007669"/>
    <property type="project" value="TreeGrafter"/>
</dbReference>
<dbReference type="GO" id="GO:0008305">
    <property type="term" value="C:integrin complex"/>
    <property type="evidence" value="ECO:0007669"/>
    <property type="project" value="InterPro"/>
</dbReference>
<evidence type="ECO:0000256" key="2">
    <source>
        <dbReference type="ARBA" id="ARBA00008054"/>
    </source>
</evidence>
<dbReference type="GO" id="GO:0007229">
    <property type="term" value="P:integrin-mediated signaling pathway"/>
    <property type="evidence" value="ECO:0007669"/>
    <property type="project" value="UniProtKB-KW"/>
</dbReference>
<evidence type="ECO:0000256" key="7">
    <source>
        <dbReference type="ARBA" id="ARBA00022989"/>
    </source>
</evidence>
<feature type="signal peptide" evidence="13">
    <location>
        <begin position="1"/>
        <end position="24"/>
    </location>
</feature>
<dbReference type="Gene3D" id="1.20.5.930">
    <property type="entry name" value="Bicelle-embedded integrin alpha(iib) transmembrane segment"/>
    <property type="match status" value="1"/>
</dbReference>
<dbReference type="GO" id="GO:0048513">
    <property type="term" value="P:animal organ development"/>
    <property type="evidence" value="ECO:0007669"/>
    <property type="project" value="UniProtKB-ARBA"/>
</dbReference>
<feature type="chain" id="PRO_5015369121" evidence="13">
    <location>
        <begin position="25"/>
        <end position="1109"/>
    </location>
</feature>
<reference evidence="17" key="1">
    <citation type="submission" date="2018-04" db="EMBL/GenBank/DDBJ databases">
        <title>Transcriptome assembly of Sipha flava.</title>
        <authorList>
            <person name="Scully E.D."/>
            <person name="Geib S.M."/>
            <person name="Palmer N.A."/>
            <person name="Koch K."/>
            <person name="Bradshaw J."/>
            <person name="Heng-Moss T."/>
            <person name="Sarath G."/>
        </authorList>
    </citation>
    <scope>NUCLEOTIDE SEQUENCE</scope>
</reference>
<gene>
    <name evidence="17" type="primary">mew_5</name>
    <name evidence="17" type="ORF">g.175617</name>
</gene>
<evidence type="ECO:0000256" key="13">
    <source>
        <dbReference type="RuleBase" id="RU003762"/>
    </source>
</evidence>
<evidence type="ECO:0000259" key="14">
    <source>
        <dbReference type="Pfam" id="PF08441"/>
    </source>
</evidence>
<evidence type="ECO:0000256" key="10">
    <source>
        <dbReference type="ARBA" id="ARBA00023170"/>
    </source>
</evidence>
<dbReference type="SUPFAM" id="SSF69179">
    <property type="entry name" value="Integrin domains"/>
    <property type="match status" value="3"/>
</dbReference>
<feature type="repeat" description="FG-GAP" evidence="12">
    <location>
        <begin position="31"/>
        <end position="99"/>
    </location>
</feature>
<dbReference type="PROSITE" id="PS00242">
    <property type="entry name" value="INTEGRIN_ALPHA"/>
    <property type="match status" value="1"/>
</dbReference>
<feature type="repeat" description="FG-GAP" evidence="12">
    <location>
        <begin position="182"/>
        <end position="234"/>
    </location>
</feature>
<evidence type="ECO:0000313" key="17">
    <source>
        <dbReference type="EMBL" id="MBY78970.1"/>
    </source>
</evidence>
<dbReference type="PRINTS" id="PR01185">
    <property type="entry name" value="INTEGRINA"/>
</dbReference>
<sequence length="1109" mass="124585">MALVRLRTTVTLLLVLFCAGVLQSHSFNLETRLPIVKRGHTESYFGFAVAGHQSFDELKGEVEHSWILVGAPLDQNLQPGTNRSGALWKCPLTSSYDDCIQVVTDGKRTIDSINLSPPMNDEIKDGQWLGVMVRSQGRGGKVMVCAHRYINRGEEYQWGQGLCYTLTQNLDFVEAMVPCKGRETEKGQAQFGYCQAGTSGVLLEDDTVVIGSPGSYNWRGNIFMVSVSDDFLHRDKTCYYSPVRDIEVSPVESHSYLGMSTTAAYFLGDQKMVYAAGAPRANGTGQVVLFTKIKPSVNLMDVKLVISGEQFASSFGYELATADLNGDKEPDLIVGAPFYFNKKTGGAVYIYMNNENHCLNCAPPIKLVGKPESRFGFAITNLGDLNKDGYDDIAIGAPYEGNGVIYVYKGSALGIVTEPSQVIKAEDLVVDNLQIRTLGYSLSGNGVDLDQNGYPDLISGAYESDLVILIRARPIVNITSTVGPAEKLRNIDPTKTGCSANRTSPVTCFTFETCCALESVVKAGSDGRWDVRLHYKLEAETFQEGRKFSRVWFGPDHNLKPQTIENYVSVDHNKKRTCQQHTAYIKENTMDIQSPIALRISYSLKQNDVPVLKPGDPVPSLADLPVLNQNQAEKTFFATFHKDCGNNDKCESQVHVNAELMLPKTQITEYELVIGQHVEIILNTTAYNHGESAYESRMFVIHPYSFNYIGTVKLDDMKQADCNPFNKTMVVCALGNPLKKSAFVNIQLRFDPKELNDSENQLEFVVISNSTSHEIEPQSPLILRVNVIKRAELSLKGLARPEQVYYGGQVKEDASIKYRDEVGSRVLHTYQVFNYGPWKVSNLEVHIDWPYQVSSHYTPGKWLLYLDEKPFVEALNGGECYMSQDQVNPLGLLVRPGVQEMPLDSIRTENAALNNFMVSKSTNYIIKNSSTGYYQNRVRRELNYVVGAETYTKDNGKRLQIVKMNCLLGNANCFKFRCRINNLQKNQEATIFIKARLWNSTLLQEFPKVDSVQIVSRAKIHIPSDVLLQQNHSDDEFEVETIAILDLLEQENEPIPWWYIILAILAGLLLLILLTYLLWRLGFFKRRRPDPTLSGNIEKHRVDDNYYDY</sequence>
<keyword evidence="10 13" id="KW-0675">Receptor</keyword>
<keyword evidence="9 13" id="KW-0472">Membrane</keyword>
<comment type="subcellular location">
    <subcellularLocation>
        <location evidence="1 13">Membrane</location>
        <topology evidence="1 13">Single-pass type I membrane protein</topology>
    </subcellularLocation>
</comment>
<dbReference type="Gene3D" id="2.60.40.1530">
    <property type="entry name" value="ntegrin, alpha v. Chain A, domain 4"/>
    <property type="match status" value="1"/>
</dbReference>
<feature type="repeat" description="FG-GAP" evidence="12">
    <location>
        <begin position="361"/>
        <end position="417"/>
    </location>
</feature>
<dbReference type="EMBL" id="GGMS01009767">
    <property type="protein sequence ID" value="MBY78970.1"/>
    <property type="molecule type" value="Transcribed_RNA"/>
</dbReference>
<dbReference type="InterPro" id="IPR048286">
    <property type="entry name" value="Integrin_alpha_Ig-like_3"/>
</dbReference>
<proteinExistence type="inferred from homology"/>
<evidence type="ECO:0000256" key="12">
    <source>
        <dbReference type="PROSITE-ProRule" id="PRU00803"/>
    </source>
</evidence>
<organism evidence="17">
    <name type="scientific">Sipha flava</name>
    <name type="common">yellow sugarcane aphid</name>
    <dbReference type="NCBI Taxonomy" id="143950"/>
    <lineage>
        <taxon>Eukaryota</taxon>
        <taxon>Metazoa</taxon>
        <taxon>Ecdysozoa</taxon>
        <taxon>Arthropoda</taxon>
        <taxon>Hexapoda</taxon>
        <taxon>Insecta</taxon>
        <taxon>Pterygota</taxon>
        <taxon>Neoptera</taxon>
        <taxon>Paraneoptera</taxon>
        <taxon>Hemiptera</taxon>
        <taxon>Sternorrhyncha</taxon>
        <taxon>Aphidomorpha</taxon>
        <taxon>Aphidoidea</taxon>
        <taxon>Aphididae</taxon>
        <taxon>Sipha</taxon>
    </lineage>
</organism>
<name>A0A2S2QN44_9HEMI</name>
<dbReference type="InterPro" id="IPR013649">
    <property type="entry name" value="Integrin_alpha_Ig-like_1"/>
</dbReference>
<dbReference type="GO" id="GO:0033627">
    <property type="term" value="P:cell adhesion mediated by integrin"/>
    <property type="evidence" value="ECO:0007669"/>
    <property type="project" value="TreeGrafter"/>
</dbReference>
<evidence type="ECO:0000256" key="5">
    <source>
        <dbReference type="ARBA" id="ARBA00022737"/>
    </source>
</evidence>
<keyword evidence="11" id="KW-0325">Glycoprotein</keyword>
<dbReference type="PROSITE" id="PS51470">
    <property type="entry name" value="FG_GAP"/>
    <property type="match status" value="5"/>
</dbReference>
<dbReference type="InterPro" id="IPR013519">
    <property type="entry name" value="Int_alpha_beta-p"/>
</dbReference>
<dbReference type="Gene3D" id="2.130.10.130">
    <property type="entry name" value="Integrin alpha, N-terminal"/>
    <property type="match status" value="1"/>
</dbReference>
<dbReference type="InterPro" id="IPR032695">
    <property type="entry name" value="Integrin_dom_sf"/>
</dbReference>
<keyword evidence="6 13" id="KW-0130">Cell adhesion</keyword>
<dbReference type="SUPFAM" id="SSF69318">
    <property type="entry name" value="Integrin alpha N-terminal domain"/>
    <property type="match status" value="1"/>
</dbReference>
<keyword evidence="7 13" id="KW-1133">Transmembrane helix</keyword>
<dbReference type="Pfam" id="PF20806">
    <property type="entry name" value="Integrin_A_Ig_3"/>
    <property type="match status" value="1"/>
</dbReference>
<feature type="domain" description="Integrin alpha third immunoglobulin-like" evidence="16">
    <location>
        <begin position="793"/>
        <end position="1025"/>
    </location>
</feature>
<dbReference type="PANTHER" id="PTHR23220:SF122">
    <property type="entry name" value="INTEGRIN ALPHA-PS1"/>
    <property type="match status" value="1"/>
</dbReference>
<evidence type="ECO:0000259" key="16">
    <source>
        <dbReference type="Pfam" id="PF20806"/>
    </source>
</evidence>
<dbReference type="PANTHER" id="PTHR23220">
    <property type="entry name" value="INTEGRIN ALPHA"/>
    <property type="match status" value="1"/>
</dbReference>
<comment type="similarity">
    <text evidence="2 13">Belongs to the integrin alpha chain family.</text>
</comment>
<evidence type="ECO:0000259" key="15">
    <source>
        <dbReference type="Pfam" id="PF20805"/>
    </source>
</evidence>
<dbReference type="Pfam" id="PF20805">
    <property type="entry name" value="Integrin_A_Ig_2"/>
    <property type="match status" value="1"/>
</dbReference>
<keyword evidence="8 13" id="KW-0401">Integrin</keyword>
<evidence type="ECO:0000256" key="9">
    <source>
        <dbReference type="ARBA" id="ARBA00023136"/>
    </source>
</evidence>
<evidence type="ECO:0000256" key="3">
    <source>
        <dbReference type="ARBA" id="ARBA00022692"/>
    </source>
</evidence>
<keyword evidence="4 13" id="KW-0732">Signal</keyword>
<dbReference type="Pfam" id="PF01839">
    <property type="entry name" value="FG-GAP"/>
    <property type="match status" value="2"/>
</dbReference>
<dbReference type="GO" id="GO:0007157">
    <property type="term" value="P:heterophilic cell-cell adhesion via plasma membrane cell adhesion molecules"/>
    <property type="evidence" value="ECO:0007669"/>
    <property type="project" value="UniProtKB-ARBA"/>
</dbReference>
<evidence type="ECO:0000256" key="8">
    <source>
        <dbReference type="ARBA" id="ARBA00023037"/>
    </source>
</evidence>
<feature type="domain" description="Integrin alpha second immunoglobulin-like" evidence="15">
    <location>
        <begin position="644"/>
        <end position="787"/>
    </location>
</feature>
<dbReference type="Pfam" id="PF08441">
    <property type="entry name" value="Integrin_A_Ig_1"/>
    <property type="match status" value="1"/>
</dbReference>
<dbReference type="InterPro" id="IPR018184">
    <property type="entry name" value="Integrin_alpha_C_CS"/>
</dbReference>
<evidence type="ECO:0000256" key="4">
    <source>
        <dbReference type="ARBA" id="ARBA00022729"/>
    </source>
</evidence>
<feature type="transmembrane region" description="Helical" evidence="13">
    <location>
        <begin position="1057"/>
        <end position="1079"/>
    </location>
</feature>
<feature type="repeat" description="FG-GAP" evidence="12">
    <location>
        <begin position="301"/>
        <end position="360"/>
    </location>
</feature>
<accession>A0A2S2QN44</accession>
<dbReference type="InterPro" id="IPR028994">
    <property type="entry name" value="Integrin_alpha_N"/>
</dbReference>
<keyword evidence="5" id="KW-0677">Repeat</keyword>
<dbReference type="InterPro" id="IPR000413">
    <property type="entry name" value="Integrin_alpha"/>
</dbReference>
<feature type="domain" description="Integrin alpha first immunoglubulin-like" evidence="14">
    <location>
        <begin position="472"/>
        <end position="634"/>
    </location>
</feature>
<evidence type="ECO:0000256" key="11">
    <source>
        <dbReference type="ARBA" id="ARBA00023180"/>
    </source>
</evidence>
<keyword evidence="3 13" id="KW-0812">Transmembrane</keyword>
<dbReference type="Gene3D" id="2.60.40.1510">
    <property type="entry name" value="ntegrin, alpha v. Chain A, domain 3"/>
    <property type="match status" value="1"/>
</dbReference>
<dbReference type="AlphaFoldDB" id="A0A2S2QN44"/>
<dbReference type="GO" id="GO:0005178">
    <property type="term" value="F:integrin binding"/>
    <property type="evidence" value="ECO:0007669"/>
    <property type="project" value="TreeGrafter"/>
</dbReference>